<gene>
    <name evidence="1" type="ORF">FHS22_004335</name>
</gene>
<reference evidence="1 2" key="1">
    <citation type="submission" date="2020-08" db="EMBL/GenBank/DDBJ databases">
        <title>Genomic Encyclopedia of Type Strains, Phase III (KMG-III): the genomes of soil and plant-associated and newly described type strains.</title>
        <authorList>
            <person name="Whitman W."/>
        </authorList>
    </citation>
    <scope>NUCLEOTIDE SEQUENCE [LARGE SCALE GENOMIC DNA]</scope>
    <source>
        <strain evidence="1 2">CECT 3303</strain>
    </source>
</reference>
<name>A0A841D6E3_PLAVE</name>
<evidence type="ECO:0000313" key="2">
    <source>
        <dbReference type="Proteomes" id="UP000562352"/>
    </source>
</evidence>
<dbReference type="RefSeq" id="WP_184944167.1">
    <property type="nucleotide sequence ID" value="NZ_BAAAWZ010000001.1"/>
</dbReference>
<keyword evidence="2" id="KW-1185">Reference proteome</keyword>
<proteinExistence type="predicted"/>
<sequence>MSLQGYTPADLARLRSVSVRPAGWSHRIKPKAKDGRHPVTGERIKVILDEVGNRIRMRQHGQDVHVTLPHIRVDLWTGITEEH</sequence>
<dbReference type="AlphaFoldDB" id="A0A841D6E3"/>
<evidence type="ECO:0000313" key="1">
    <source>
        <dbReference type="EMBL" id="MBB5965049.1"/>
    </source>
</evidence>
<accession>A0A841D6E3</accession>
<comment type="caution">
    <text evidence="1">The sequence shown here is derived from an EMBL/GenBank/DDBJ whole genome shotgun (WGS) entry which is preliminary data.</text>
</comment>
<organism evidence="1 2">
    <name type="scientific">Planomonospora venezuelensis</name>
    <dbReference type="NCBI Taxonomy" id="1999"/>
    <lineage>
        <taxon>Bacteria</taxon>
        <taxon>Bacillati</taxon>
        <taxon>Actinomycetota</taxon>
        <taxon>Actinomycetes</taxon>
        <taxon>Streptosporangiales</taxon>
        <taxon>Streptosporangiaceae</taxon>
        <taxon>Planomonospora</taxon>
    </lineage>
</organism>
<protein>
    <submittedName>
        <fullName evidence="1">Uncharacterized protein</fullName>
    </submittedName>
</protein>
<dbReference type="Proteomes" id="UP000562352">
    <property type="component" value="Unassembled WGS sequence"/>
</dbReference>
<dbReference type="EMBL" id="JACHJJ010000015">
    <property type="protein sequence ID" value="MBB5965049.1"/>
    <property type="molecule type" value="Genomic_DNA"/>
</dbReference>